<feature type="transmembrane region" description="Helical" evidence="1">
    <location>
        <begin position="60"/>
        <end position="81"/>
    </location>
</feature>
<feature type="transmembrane region" description="Helical" evidence="1">
    <location>
        <begin position="101"/>
        <end position="121"/>
    </location>
</feature>
<keyword evidence="3" id="KW-0645">Protease</keyword>
<proteinExistence type="predicted"/>
<evidence type="ECO:0000259" key="2">
    <source>
        <dbReference type="Pfam" id="PF02517"/>
    </source>
</evidence>
<keyword evidence="4" id="KW-1185">Reference proteome</keyword>
<comment type="caution">
    <text evidence="3">The sequence shown here is derived from an EMBL/GenBank/DDBJ whole genome shotgun (WGS) entry which is preliminary data.</text>
</comment>
<dbReference type="EMBL" id="SRJC01000001">
    <property type="protein sequence ID" value="TGB04496.1"/>
    <property type="molecule type" value="Genomic_DNA"/>
</dbReference>
<accession>A0A4Z0H5J5</accession>
<feature type="domain" description="CAAX prenyl protease 2/Lysostaphin resistance protein A-like" evidence="2">
    <location>
        <begin position="102"/>
        <end position="183"/>
    </location>
</feature>
<dbReference type="InterPro" id="IPR003675">
    <property type="entry name" value="Rce1/LyrA-like_dom"/>
</dbReference>
<feature type="transmembrane region" description="Helical" evidence="1">
    <location>
        <begin position="170"/>
        <end position="190"/>
    </location>
</feature>
<dbReference type="GO" id="GO:0080120">
    <property type="term" value="P:CAAX-box protein maturation"/>
    <property type="evidence" value="ECO:0007669"/>
    <property type="project" value="UniProtKB-ARBA"/>
</dbReference>
<dbReference type="AlphaFoldDB" id="A0A4Z0H5J5"/>
<dbReference type="Proteomes" id="UP000297982">
    <property type="component" value="Unassembled WGS sequence"/>
</dbReference>
<gene>
    <name evidence="3" type="ORF">E4663_05755</name>
</gene>
<keyword evidence="1" id="KW-1133">Transmembrane helix</keyword>
<feature type="transmembrane region" description="Helical" evidence="1">
    <location>
        <begin position="20"/>
        <end position="40"/>
    </location>
</feature>
<keyword evidence="1" id="KW-0812">Transmembrane</keyword>
<reference evidence="3 4" key="1">
    <citation type="journal article" date="2003" name="Int. J. Syst. Evol. Microbiol.">
        <title>Halobacillus salinus sp. nov., isolated from a salt lake on the coast of the East Sea in Korea.</title>
        <authorList>
            <person name="Yoon J.H."/>
            <person name="Kang K.H."/>
            <person name="Park Y.H."/>
        </authorList>
    </citation>
    <scope>NUCLEOTIDE SEQUENCE [LARGE SCALE GENOMIC DNA]</scope>
    <source>
        <strain evidence="3 4">HSL-3</strain>
    </source>
</reference>
<dbReference type="Pfam" id="PF02517">
    <property type="entry name" value="Rce1-like"/>
    <property type="match status" value="1"/>
</dbReference>
<sequence>MKRKRQADLIKQMSDKEVAVQLAVTQLILLAVALVTSLFLFESYWSEWLSMFPLSYENWLMFGVLPGLLILLIDLALMYTLPKKYYDDGGINEKVFENRSFSGVLFLTLLVAISEEMLFRGVLHNELGYIPASILFAVIHIRYLSKPVLLLSVLFVSFLIGYMFEVTGSLTATITAHFIVDFVLGLWIKLGKWGGKNGRDG</sequence>
<evidence type="ECO:0000313" key="4">
    <source>
        <dbReference type="Proteomes" id="UP000297982"/>
    </source>
</evidence>
<dbReference type="GO" id="GO:0004175">
    <property type="term" value="F:endopeptidase activity"/>
    <property type="evidence" value="ECO:0007669"/>
    <property type="project" value="UniProtKB-ARBA"/>
</dbReference>
<keyword evidence="3" id="KW-0378">Hydrolase</keyword>
<keyword evidence="1" id="KW-0472">Membrane</keyword>
<organism evidence="3 4">
    <name type="scientific">Halobacillus salinus</name>
    <dbReference type="NCBI Taxonomy" id="192814"/>
    <lineage>
        <taxon>Bacteria</taxon>
        <taxon>Bacillati</taxon>
        <taxon>Bacillota</taxon>
        <taxon>Bacilli</taxon>
        <taxon>Bacillales</taxon>
        <taxon>Bacillaceae</taxon>
        <taxon>Halobacillus</taxon>
    </lineage>
</organism>
<dbReference type="GO" id="GO:0006508">
    <property type="term" value="P:proteolysis"/>
    <property type="evidence" value="ECO:0007669"/>
    <property type="project" value="UniProtKB-KW"/>
</dbReference>
<feature type="transmembrane region" description="Helical" evidence="1">
    <location>
        <begin position="148"/>
        <end position="164"/>
    </location>
</feature>
<dbReference type="STRING" id="192814.GCA_900166575_01555"/>
<protein>
    <submittedName>
        <fullName evidence="3">CPBP family intramembrane metalloprotease</fullName>
    </submittedName>
</protein>
<keyword evidence="3" id="KW-0482">Metalloprotease</keyword>
<name>A0A4Z0H5J5_9BACI</name>
<dbReference type="GO" id="GO:0008237">
    <property type="term" value="F:metallopeptidase activity"/>
    <property type="evidence" value="ECO:0007669"/>
    <property type="project" value="UniProtKB-KW"/>
</dbReference>
<evidence type="ECO:0000313" key="3">
    <source>
        <dbReference type="EMBL" id="TGB04496.1"/>
    </source>
</evidence>
<dbReference type="RefSeq" id="WP_135326928.1">
    <property type="nucleotide sequence ID" value="NZ_SRJC01000001.1"/>
</dbReference>
<evidence type="ECO:0000256" key="1">
    <source>
        <dbReference type="SAM" id="Phobius"/>
    </source>
</evidence>